<keyword evidence="2" id="KW-1185">Reference proteome</keyword>
<sequence>MPRPPRPQSIHSWWSDSNPPDPTISIHPLASRLEKLSYHRQVLGIIKRHRPPPISESELDALVPYLPCILFGVAYWASNHASTRSQLLWNSTKVLILKEILTTSTSNVGAEAIVKSELPLVLVDLLQCQDAGILEVTCSVFQSVFWRSRGILGAYDLSPTSI</sequence>
<proteinExistence type="predicted"/>
<comment type="caution">
    <text evidence="1">The sequence shown here is derived from an EMBL/GenBank/DDBJ whole genome shotgun (WGS) entry which is preliminary data.</text>
</comment>
<dbReference type="AlphaFoldDB" id="A0AAD7F0N6"/>
<accession>A0AAD7F0N6</accession>
<evidence type="ECO:0000313" key="2">
    <source>
        <dbReference type="Proteomes" id="UP001218218"/>
    </source>
</evidence>
<protein>
    <submittedName>
        <fullName evidence="1">Uncharacterized protein</fullName>
    </submittedName>
</protein>
<dbReference type="EMBL" id="JARIHO010000004">
    <property type="protein sequence ID" value="KAJ7362233.1"/>
    <property type="molecule type" value="Genomic_DNA"/>
</dbReference>
<dbReference type="Proteomes" id="UP001218218">
    <property type="component" value="Unassembled WGS sequence"/>
</dbReference>
<organism evidence="1 2">
    <name type="scientific">Mycena albidolilacea</name>
    <dbReference type="NCBI Taxonomy" id="1033008"/>
    <lineage>
        <taxon>Eukaryota</taxon>
        <taxon>Fungi</taxon>
        <taxon>Dikarya</taxon>
        <taxon>Basidiomycota</taxon>
        <taxon>Agaricomycotina</taxon>
        <taxon>Agaricomycetes</taxon>
        <taxon>Agaricomycetidae</taxon>
        <taxon>Agaricales</taxon>
        <taxon>Marasmiineae</taxon>
        <taxon>Mycenaceae</taxon>
        <taxon>Mycena</taxon>
    </lineage>
</organism>
<reference evidence="1" key="1">
    <citation type="submission" date="2023-03" db="EMBL/GenBank/DDBJ databases">
        <title>Massive genome expansion in bonnet fungi (Mycena s.s.) driven by repeated elements and novel gene families across ecological guilds.</title>
        <authorList>
            <consortium name="Lawrence Berkeley National Laboratory"/>
            <person name="Harder C.B."/>
            <person name="Miyauchi S."/>
            <person name="Viragh M."/>
            <person name="Kuo A."/>
            <person name="Thoen E."/>
            <person name="Andreopoulos B."/>
            <person name="Lu D."/>
            <person name="Skrede I."/>
            <person name="Drula E."/>
            <person name="Henrissat B."/>
            <person name="Morin E."/>
            <person name="Kohler A."/>
            <person name="Barry K."/>
            <person name="LaButti K."/>
            <person name="Morin E."/>
            <person name="Salamov A."/>
            <person name="Lipzen A."/>
            <person name="Mereny Z."/>
            <person name="Hegedus B."/>
            <person name="Baldrian P."/>
            <person name="Stursova M."/>
            <person name="Weitz H."/>
            <person name="Taylor A."/>
            <person name="Grigoriev I.V."/>
            <person name="Nagy L.G."/>
            <person name="Martin F."/>
            <person name="Kauserud H."/>
        </authorList>
    </citation>
    <scope>NUCLEOTIDE SEQUENCE</scope>
    <source>
        <strain evidence="1">CBHHK002</strain>
    </source>
</reference>
<gene>
    <name evidence="1" type="ORF">DFH08DRAFT_950522</name>
</gene>
<evidence type="ECO:0000313" key="1">
    <source>
        <dbReference type="EMBL" id="KAJ7362233.1"/>
    </source>
</evidence>
<name>A0AAD7F0N6_9AGAR</name>